<dbReference type="Proteomes" id="UP000294933">
    <property type="component" value="Unassembled WGS sequence"/>
</dbReference>
<evidence type="ECO:0000313" key="1">
    <source>
        <dbReference type="EMBL" id="TDL18728.1"/>
    </source>
</evidence>
<reference evidence="1 2" key="1">
    <citation type="submission" date="2018-06" db="EMBL/GenBank/DDBJ databases">
        <title>A transcriptomic atlas of mushroom development highlights an independent origin of complex multicellularity.</title>
        <authorList>
            <consortium name="DOE Joint Genome Institute"/>
            <person name="Krizsan K."/>
            <person name="Almasi E."/>
            <person name="Merenyi Z."/>
            <person name="Sahu N."/>
            <person name="Viragh M."/>
            <person name="Koszo T."/>
            <person name="Mondo S."/>
            <person name="Kiss B."/>
            <person name="Balint B."/>
            <person name="Kues U."/>
            <person name="Barry K."/>
            <person name="Hegedus J.C."/>
            <person name="Henrissat B."/>
            <person name="Johnson J."/>
            <person name="Lipzen A."/>
            <person name="Ohm R."/>
            <person name="Nagy I."/>
            <person name="Pangilinan J."/>
            <person name="Yan J."/>
            <person name="Xiong Y."/>
            <person name="Grigoriev I.V."/>
            <person name="Hibbett D.S."/>
            <person name="Nagy L.G."/>
        </authorList>
    </citation>
    <scope>NUCLEOTIDE SEQUENCE [LARGE SCALE GENOMIC DNA]</scope>
    <source>
        <strain evidence="1 2">SZMC22713</strain>
    </source>
</reference>
<protein>
    <submittedName>
        <fullName evidence="1">Uncharacterized protein</fullName>
    </submittedName>
</protein>
<accession>A0A4Y7PUF5</accession>
<dbReference type="AlphaFoldDB" id="A0A4Y7PUF5"/>
<evidence type="ECO:0000313" key="2">
    <source>
        <dbReference type="Proteomes" id="UP000294933"/>
    </source>
</evidence>
<name>A0A4Y7PUF5_9AGAM</name>
<sequence>MERIHPRDVLHLGHRRLAKRRVRGRGDEERGRHAVRRVPHLVLGRYHQARWRRVDLRHPLLQEGAFVVDTIPYYSDSALGTDLTAEADWKR</sequence>
<dbReference type="VEuPathDB" id="FungiDB:BD410DRAFT_463399"/>
<dbReference type="OrthoDB" id="278212at2759"/>
<dbReference type="EMBL" id="ML170204">
    <property type="protein sequence ID" value="TDL18728.1"/>
    <property type="molecule type" value="Genomic_DNA"/>
</dbReference>
<keyword evidence="2" id="KW-1185">Reference proteome</keyword>
<proteinExistence type="predicted"/>
<gene>
    <name evidence="1" type="ORF">BD410DRAFT_463399</name>
</gene>
<organism evidence="1 2">
    <name type="scientific">Rickenella mellea</name>
    <dbReference type="NCBI Taxonomy" id="50990"/>
    <lineage>
        <taxon>Eukaryota</taxon>
        <taxon>Fungi</taxon>
        <taxon>Dikarya</taxon>
        <taxon>Basidiomycota</taxon>
        <taxon>Agaricomycotina</taxon>
        <taxon>Agaricomycetes</taxon>
        <taxon>Hymenochaetales</taxon>
        <taxon>Rickenellaceae</taxon>
        <taxon>Rickenella</taxon>
    </lineage>
</organism>